<dbReference type="Gene3D" id="1.20.5.1930">
    <property type="match status" value="1"/>
</dbReference>
<evidence type="ECO:0000256" key="2">
    <source>
        <dbReference type="ARBA" id="ARBA00022777"/>
    </source>
</evidence>
<dbReference type="PROSITE" id="PS50110">
    <property type="entry name" value="RESPONSE_REGULATORY"/>
    <property type="match status" value="1"/>
</dbReference>
<dbReference type="PROSITE" id="PS50113">
    <property type="entry name" value="PAC"/>
    <property type="match status" value="1"/>
</dbReference>
<keyword evidence="2 8" id="KW-0418">Kinase</keyword>
<dbReference type="SUPFAM" id="SSF55874">
    <property type="entry name" value="ATPase domain of HSP90 chaperone/DNA topoisomerase II/histidine kinase"/>
    <property type="match status" value="1"/>
</dbReference>
<dbReference type="SMART" id="SM00091">
    <property type="entry name" value="PAS"/>
    <property type="match status" value="1"/>
</dbReference>
<dbReference type="Gene3D" id="2.10.70.100">
    <property type="match status" value="1"/>
</dbReference>
<dbReference type="SUPFAM" id="SSF55785">
    <property type="entry name" value="PYP-like sensor domain (PAS domain)"/>
    <property type="match status" value="1"/>
</dbReference>
<dbReference type="CDD" id="cd16917">
    <property type="entry name" value="HATPase_UhpB-NarQ-NarX-like"/>
    <property type="match status" value="1"/>
</dbReference>
<dbReference type="Pfam" id="PF00072">
    <property type="entry name" value="Response_reg"/>
    <property type="match status" value="1"/>
</dbReference>
<dbReference type="PANTHER" id="PTHR24421">
    <property type="entry name" value="NITRATE/NITRITE SENSOR PROTEIN NARX-RELATED"/>
    <property type="match status" value="1"/>
</dbReference>
<dbReference type="Pfam" id="PF08447">
    <property type="entry name" value="PAS_3"/>
    <property type="match status" value="1"/>
</dbReference>
<keyword evidence="1" id="KW-0808">Transferase</keyword>
<keyword evidence="4" id="KW-0597">Phosphoprotein</keyword>
<organism evidence="8 9">
    <name type="scientific">Thauera aromatica K172</name>
    <dbReference type="NCBI Taxonomy" id="44139"/>
    <lineage>
        <taxon>Bacteria</taxon>
        <taxon>Pseudomonadati</taxon>
        <taxon>Pseudomonadota</taxon>
        <taxon>Betaproteobacteria</taxon>
        <taxon>Rhodocyclales</taxon>
        <taxon>Zoogloeaceae</taxon>
        <taxon>Thauera</taxon>
    </lineage>
</organism>
<dbReference type="InterPro" id="IPR001610">
    <property type="entry name" value="PAC"/>
</dbReference>
<dbReference type="SMART" id="SM00387">
    <property type="entry name" value="HATPase_c"/>
    <property type="match status" value="1"/>
</dbReference>
<protein>
    <submittedName>
        <fullName evidence="8">Sensory box histidine kinase</fullName>
    </submittedName>
</protein>
<dbReference type="InterPro" id="IPR013655">
    <property type="entry name" value="PAS_fold_3"/>
</dbReference>
<dbReference type="InterPro" id="IPR000700">
    <property type="entry name" value="PAS-assoc_C"/>
</dbReference>
<dbReference type="Proteomes" id="UP000241885">
    <property type="component" value="Chromosome"/>
</dbReference>
<reference evidence="8 9" key="1">
    <citation type="submission" date="2018-03" db="EMBL/GenBank/DDBJ databases">
        <title>Complete genome sequence of Thauera aromatica, a model organism for studying aromatic compound degradation under denitrifying conditions.</title>
        <authorList>
            <person name="Lo H.-Y."/>
            <person name="Goris T."/>
            <person name="Boll M."/>
            <person name="Mueller J.A."/>
        </authorList>
    </citation>
    <scope>NUCLEOTIDE SEQUENCE [LARGE SCALE GENOMIC DNA]</scope>
    <source>
        <strain evidence="8 9">K172</strain>
    </source>
</reference>
<dbReference type="Pfam" id="PF07730">
    <property type="entry name" value="HisKA_3"/>
    <property type="match status" value="1"/>
</dbReference>
<name>A0A2R4BPM8_THAAR</name>
<evidence type="ECO:0000259" key="5">
    <source>
        <dbReference type="PROSITE" id="PS50109"/>
    </source>
</evidence>
<sequence>MGETPIPAAVPLAALLVEDSESDALLVVRQLRRAGFDVRHARVESAESLLAALHQRRWDIVLSDCSLPGFDARAALEVLHGSGQDIPFIVISGTIGDETAIELMRTGAHDYLMKGNLSRLGPAVQREIGEARMRAERRHTLAALSDSEASLREAQRIAGLGQWRIDPPGEHLWCSDTLYALFGLERVDEQHARHTLLTRIHPDDLAAMRQAHRELQAGAERFDIEYRILRTDGSLRHVRECAARATAEDGNGARLIGTLYDITAQKAAGEALQAANARLRRLSGRILDAQEAERREVARELHDQIGQALTAVKLELQGMAPSVGDGPAAHRLASAIHITEEALAQVRGLSLNLRPPQLDYMGLEASLRWHAERQCERAGLTLTFHSSLGPTRLDTRIEIVCFRLVQEAVTNIVRHAAASRVDIEVELSGPRLEVCVGDDGHGFDVAQARRRMLEGRSAGLLGMEERAALIGGEVAIESATGHGTRVRVVLPAAGEGTRG</sequence>
<dbReference type="NCBIfam" id="TIGR00229">
    <property type="entry name" value="sensory_box"/>
    <property type="match status" value="1"/>
</dbReference>
<dbReference type="InterPro" id="IPR050482">
    <property type="entry name" value="Sensor_HK_TwoCompSys"/>
</dbReference>
<dbReference type="InterPro" id="IPR005467">
    <property type="entry name" value="His_kinase_dom"/>
</dbReference>
<dbReference type="SMART" id="SM00448">
    <property type="entry name" value="REC"/>
    <property type="match status" value="1"/>
</dbReference>
<dbReference type="InterPro" id="IPR001789">
    <property type="entry name" value="Sig_transdc_resp-reg_receiver"/>
</dbReference>
<accession>A0A2R4BPM8</accession>
<dbReference type="InterPro" id="IPR011006">
    <property type="entry name" value="CheY-like_superfamily"/>
</dbReference>
<dbReference type="GO" id="GO:0000155">
    <property type="term" value="F:phosphorelay sensor kinase activity"/>
    <property type="evidence" value="ECO:0007669"/>
    <property type="project" value="InterPro"/>
</dbReference>
<dbReference type="Gene3D" id="3.40.50.2300">
    <property type="match status" value="1"/>
</dbReference>
<evidence type="ECO:0000256" key="1">
    <source>
        <dbReference type="ARBA" id="ARBA00022679"/>
    </source>
</evidence>
<dbReference type="RefSeq" id="WP_107221322.1">
    <property type="nucleotide sequence ID" value="NZ_CP028339.1"/>
</dbReference>
<feature type="domain" description="Response regulatory" evidence="6">
    <location>
        <begin position="13"/>
        <end position="129"/>
    </location>
</feature>
<evidence type="ECO:0000313" key="8">
    <source>
        <dbReference type="EMBL" id="AVR89174.1"/>
    </source>
</evidence>
<dbReference type="Pfam" id="PF02518">
    <property type="entry name" value="HATPase_c"/>
    <property type="match status" value="1"/>
</dbReference>
<dbReference type="AlphaFoldDB" id="A0A2R4BPM8"/>
<keyword evidence="3" id="KW-0902">Two-component regulatory system</keyword>
<dbReference type="KEGG" id="tak:Tharo_2276"/>
<dbReference type="EMBL" id="CP028339">
    <property type="protein sequence ID" value="AVR89174.1"/>
    <property type="molecule type" value="Genomic_DNA"/>
</dbReference>
<dbReference type="InterPro" id="IPR003594">
    <property type="entry name" value="HATPase_dom"/>
</dbReference>
<dbReference type="PROSITE" id="PS50109">
    <property type="entry name" value="HIS_KIN"/>
    <property type="match status" value="1"/>
</dbReference>
<evidence type="ECO:0000256" key="3">
    <source>
        <dbReference type="ARBA" id="ARBA00023012"/>
    </source>
</evidence>
<feature type="domain" description="PAC" evidence="7">
    <location>
        <begin position="222"/>
        <end position="274"/>
    </location>
</feature>
<proteinExistence type="predicted"/>
<dbReference type="PANTHER" id="PTHR24421:SF58">
    <property type="entry name" value="SIGNAL TRANSDUCTION HISTIDINE-PROTEIN KINASE_PHOSPHATASE UHPB"/>
    <property type="match status" value="1"/>
</dbReference>
<dbReference type="CDD" id="cd00156">
    <property type="entry name" value="REC"/>
    <property type="match status" value="1"/>
</dbReference>
<dbReference type="OrthoDB" id="9813412at2"/>
<dbReference type="InterPro" id="IPR036890">
    <property type="entry name" value="HATPase_C_sf"/>
</dbReference>
<evidence type="ECO:0000259" key="6">
    <source>
        <dbReference type="PROSITE" id="PS50110"/>
    </source>
</evidence>
<feature type="domain" description="Histidine kinase" evidence="5">
    <location>
        <begin position="403"/>
        <end position="494"/>
    </location>
</feature>
<gene>
    <name evidence="8" type="ORF">Tharo_2276</name>
</gene>
<dbReference type="GO" id="GO:0046983">
    <property type="term" value="F:protein dimerization activity"/>
    <property type="evidence" value="ECO:0007669"/>
    <property type="project" value="InterPro"/>
</dbReference>
<dbReference type="SUPFAM" id="SSF52172">
    <property type="entry name" value="CheY-like"/>
    <property type="match status" value="1"/>
</dbReference>
<feature type="modified residue" description="4-aspartylphosphate" evidence="4">
    <location>
        <position position="64"/>
    </location>
</feature>
<dbReference type="InterPro" id="IPR011712">
    <property type="entry name" value="Sig_transdc_His_kin_sub3_dim/P"/>
</dbReference>
<keyword evidence="9" id="KW-1185">Reference proteome</keyword>
<dbReference type="Gene3D" id="3.30.565.10">
    <property type="entry name" value="Histidine kinase-like ATPase, C-terminal domain"/>
    <property type="match status" value="1"/>
</dbReference>
<dbReference type="InterPro" id="IPR000014">
    <property type="entry name" value="PAS"/>
</dbReference>
<evidence type="ECO:0000259" key="7">
    <source>
        <dbReference type="PROSITE" id="PS50113"/>
    </source>
</evidence>
<dbReference type="GO" id="GO:0016020">
    <property type="term" value="C:membrane"/>
    <property type="evidence" value="ECO:0007669"/>
    <property type="project" value="InterPro"/>
</dbReference>
<dbReference type="SMART" id="SM00086">
    <property type="entry name" value="PAC"/>
    <property type="match status" value="1"/>
</dbReference>
<dbReference type="InterPro" id="IPR035965">
    <property type="entry name" value="PAS-like_dom_sf"/>
</dbReference>
<dbReference type="Gene3D" id="3.30.450.20">
    <property type="entry name" value="PAS domain"/>
    <property type="match status" value="1"/>
</dbReference>
<dbReference type="CDD" id="cd00130">
    <property type="entry name" value="PAS"/>
    <property type="match status" value="1"/>
</dbReference>
<evidence type="ECO:0000256" key="4">
    <source>
        <dbReference type="PROSITE-ProRule" id="PRU00169"/>
    </source>
</evidence>
<evidence type="ECO:0000313" key="9">
    <source>
        <dbReference type="Proteomes" id="UP000241885"/>
    </source>
</evidence>